<dbReference type="GO" id="GO:0016209">
    <property type="term" value="F:antioxidant activity"/>
    <property type="evidence" value="ECO:0007669"/>
    <property type="project" value="InterPro"/>
</dbReference>
<dbReference type="PROSITE" id="PS00194">
    <property type="entry name" value="THIOREDOXIN_1"/>
    <property type="match status" value="1"/>
</dbReference>
<dbReference type="Proteomes" id="UP000092498">
    <property type="component" value="Chromosome"/>
</dbReference>
<protein>
    <recommendedName>
        <fullName evidence="6">Thioredoxin domain-containing protein</fullName>
    </recommendedName>
</protein>
<keyword evidence="5" id="KW-0812">Transmembrane</keyword>
<dbReference type="OrthoDB" id="9799347at2"/>
<dbReference type="GO" id="GO:0017004">
    <property type="term" value="P:cytochrome complex assembly"/>
    <property type="evidence" value="ECO:0007669"/>
    <property type="project" value="UniProtKB-KW"/>
</dbReference>
<dbReference type="InterPro" id="IPR050553">
    <property type="entry name" value="Thioredoxin_ResA/DsbE_sf"/>
</dbReference>
<dbReference type="PANTHER" id="PTHR42852:SF6">
    <property type="entry name" value="THIOL:DISULFIDE INTERCHANGE PROTEIN DSBE"/>
    <property type="match status" value="1"/>
</dbReference>
<accession>A0A1B1AFK2</accession>
<keyword evidence="5" id="KW-1133">Transmembrane helix</keyword>
<dbReference type="InterPro" id="IPR017937">
    <property type="entry name" value="Thioredoxin_CS"/>
</dbReference>
<gene>
    <name evidence="7" type="ORF">ATE48_05220</name>
</gene>
<evidence type="ECO:0000256" key="4">
    <source>
        <dbReference type="ARBA" id="ARBA00023284"/>
    </source>
</evidence>
<dbReference type="InterPro" id="IPR036249">
    <property type="entry name" value="Thioredoxin-like_sf"/>
</dbReference>
<dbReference type="InParanoid" id="A0A1B1AFK2"/>
<keyword evidence="2" id="KW-0201">Cytochrome c-type biogenesis</keyword>
<dbReference type="InterPro" id="IPR000866">
    <property type="entry name" value="AhpC/TSA"/>
</dbReference>
<comment type="subcellular location">
    <subcellularLocation>
        <location evidence="1">Cell envelope</location>
    </subcellularLocation>
</comment>
<dbReference type="KEGG" id="cbot:ATE48_05220"/>
<dbReference type="GO" id="GO:0030313">
    <property type="term" value="C:cell envelope"/>
    <property type="evidence" value="ECO:0007669"/>
    <property type="project" value="UniProtKB-SubCell"/>
</dbReference>
<dbReference type="Gene3D" id="3.40.30.10">
    <property type="entry name" value="Glutaredoxin"/>
    <property type="match status" value="1"/>
</dbReference>
<evidence type="ECO:0000256" key="5">
    <source>
        <dbReference type="SAM" id="Phobius"/>
    </source>
</evidence>
<dbReference type="RefSeq" id="WP_083197167.1">
    <property type="nucleotide sequence ID" value="NZ_CP013244.1"/>
</dbReference>
<dbReference type="Pfam" id="PF00578">
    <property type="entry name" value="AhpC-TSA"/>
    <property type="match status" value="1"/>
</dbReference>
<dbReference type="PROSITE" id="PS51352">
    <property type="entry name" value="THIOREDOXIN_2"/>
    <property type="match status" value="1"/>
</dbReference>
<keyword evidence="4" id="KW-0676">Redox-active center</keyword>
<evidence type="ECO:0000256" key="3">
    <source>
        <dbReference type="ARBA" id="ARBA00023157"/>
    </source>
</evidence>
<evidence type="ECO:0000313" key="8">
    <source>
        <dbReference type="Proteomes" id="UP000092498"/>
    </source>
</evidence>
<evidence type="ECO:0000256" key="2">
    <source>
        <dbReference type="ARBA" id="ARBA00022748"/>
    </source>
</evidence>
<evidence type="ECO:0000313" key="7">
    <source>
        <dbReference type="EMBL" id="ANP45356.1"/>
    </source>
</evidence>
<proteinExistence type="predicted"/>
<dbReference type="STRING" id="1759059.ATE48_05220"/>
<dbReference type="PANTHER" id="PTHR42852">
    <property type="entry name" value="THIOL:DISULFIDE INTERCHANGE PROTEIN DSBE"/>
    <property type="match status" value="1"/>
</dbReference>
<dbReference type="SUPFAM" id="SSF52833">
    <property type="entry name" value="Thioredoxin-like"/>
    <property type="match status" value="1"/>
</dbReference>
<dbReference type="EMBL" id="CP013244">
    <property type="protein sequence ID" value="ANP45356.1"/>
    <property type="molecule type" value="Genomic_DNA"/>
</dbReference>
<feature type="domain" description="Thioredoxin" evidence="6">
    <location>
        <begin position="61"/>
        <end position="203"/>
    </location>
</feature>
<evidence type="ECO:0000256" key="1">
    <source>
        <dbReference type="ARBA" id="ARBA00004196"/>
    </source>
</evidence>
<reference evidence="7 8" key="1">
    <citation type="submission" date="2015-11" db="EMBL/GenBank/DDBJ databases">
        <title>Whole-Genome Sequence of Candidatus Oderbacter manganicum from the National Park Lower Oder Valley, Germany.</title>
        <authorList>
            <person name="Braun B."/>
            <person name="Liere K."/>
            <person name="Szewzyk U."/>
        </authorList>
    </citation>
    <scope>NUCLEOTIDE SEQUENCE [LARGE SCALE GENOMIC DNA]</scope>
    <source>
        <strain evidence="7 8">OTSz_A_272</strain>
    </source>
</reference>
<dbReference type="CDD" id="cd02966">
    <property type="entry name" value="TlpA_like_family"/>
    <property type="match status" value="1"/>
</dbReference>
<keyword evidence="5" id="KW-0472">Membrane</keyword>
<dbReference type="AlphaFoldDB" id="A0A1B1AFK2"/>
<keyword evidence="3" id="KW-1015">Disulfide bond</keyword>
<feature type="transmembrane region" description="Helical" evidence="5">
    <location>
        <begin position="14"/>
        <end position="35"/>
    </location>
</feature>
<evidence type="ECO:0000259" key="6">
    <source>
        <dbReference type="PROSITE" id="PS51352"/>
    </source>
</evidence>
<organism evidence="7 8">
    <name type="scientific">Candidatus Viadribacter manganicus</name>
    <dbReference type="NCBI Taxonomy" id="1759059"/>
    <lineage>
        <taxon>Bacteria</taxon>
        <taxon>Pseudomonadati</taxon>
        <taxon>Pseudomonadota</taxon>
        <taxon>Alphaproteobacteria</taxon>
        <taxon>Hyphomonadales</taxon>
        <taxon>Hyphomonadaceae</taxon>
        <taxon>Candidatus Viadribacter</taxon>
    </lineage>
</organism>
<dbReference type="GO" id="GO:0015036">
    <property type="term" value="F:disulfide oxidoreductase activity"/>
    <property type="evidence" value="ECO:0007669"/>
    <property type="project" value="UniProtKB-ARBA"/>
</dbReference>
<keyword evidence="8" id="KW-1185">Reference proteome</keyword>
<name>A0A1B1AFK2_9PROT</name>
<sequence length="205" mass="22105">MDTNANSAPPQKPWALWAALTLVGAGAIAVVYVLFAAASKPETEGGLTRFAQGEMARLYVMETPPPMPTRTLRDAAGAETTLAAYQGEVVVLNLWATWCAPCMEEMPSLMQLQYNFEGRIRVAPISVDSEGDREKAISELARLSGGNLPFLQDMTRGVLFDAQAAGMPVTIIYNRRGEEVARLAGGADWGSEDASRLIEAVLTEQ</sequence>
<dbReference type="InterPro" id="IPR013766">
    <property type="entry name" value="Thioredoxin_domain"/>
</dbReference>